<dbReference type="NCBIfam" id="TIGR00560">
    <property type="entry name" value="pgsA"/>
    <property type="match status" value="1"/>
</dbReference>
<name>A0ABZ3FS09_9ACTN</name>
<dbReference type="RefSeq" id="WP_425309425.1">
    <property type="nucleotide sequence ID" value="NZ_CP154795.1"/>
</dbReference>
<evidence type="ECO:0000256" key="10">
    <source>
        <dbReference type="ARBA" id="ARBA00023264"/>
    </source>
</evidence>
<dbReference type="InterPro" id="IPR000462">
    <property type="entry name" value="CDP-OH_P_trans"/>
</dbReference>
<dbReference type="Proteomes" id="UP001442841">
    <property type="component" value="Chromosome"/>
</dbReference>
<evidence type="ECO:0000313" key="15">
    <source>
        <dbReference type="Proteomes" id="UP001442841"/>
    </source>
</evidence>
<evidence type="ECO:0000256" key="2">
    <source>
        <dbReference type="ARBA" id="ARBA00010441"/>
    </source>
</evidence>
<evidence type="ECO:0000256" key="13">
    <source>
        <dbReference type="SAM" id="Phobius"/>
    </source>
</evidence>
<reference evidence="14 15" key="1">
    <citation type="submission" date="2024-04" db="EMBL/GenBank/DDBJ databases">
        <title>Isolation of an actinomycete strain from pig manure.</title>
        <authorList>
            <person name="Gong T."/>
            <person name="Yu Z."/>
            <person name="An M."/>
            <person name="Wei C."/>
            <person name="Yang W."/>
            <person name="Liu L."/>
        </authorList>
    </citation>
    <scope>NUCLEOTIDE SEQUENCE [LARGE SCALE GENOMIC DNA]</scope>
    <source>
        <strain evidence="14 15">ZF39</strain>
    </source>
</reference>
<evidence type="ECO:0000313" key="14">
    <source>
        <dbReference type="EMBL" id="XAN07970.1"/>
    </source>
</evidence>
<evidence type="ECO:0000256" key="8">
    <source>
        <dbReference type="ARBA" id="ARBA00023136"/>
    </source>
</evidence>
<dbReference type="Gene3D" id="1.20.120.1760">
    <property type="match status" value="1"/>
</dbReference>
<evidence type="ECO:0000256" key="1">
    <source>
        <dbReference type="ARBA" id="ARBA00004141"/>
    </source>
</evidence>
<accession>A0ABZ3FS09</accession>
<evidence type="ECO:0000256" key="5">
    <source>
        <dbReference type="ARBA" id="ARBA00022692"/>
    </source>
</evidence>
<evidence type="ECO:0000256" key="6">
    <source>
        <dbReference type="ARBA" id="ARBA00022989"/>
    </source>
</evidence>
<feature type="transmembrane region" description="Helical" evidence="13">
    <location>
        <begin position="41"/>
        <end position="63"/>
    </location>
</feature>
<proteinExistence type="inferred from homology"/>
<keyword evidence="5 13" id="KW-0812">Transmembrane</keyword>
<keyword evidence="3" id="KW-0444">Lipid biosynthesis</keyword>
<organism evidence="14 15">
    <name type="scientific">Ammonicoccus fulvus</name>
    <dbReference type="NCBI Taxonomy" id="3138240"/>
    <lineage>
        <taxon>Bacteria</taxon>
        <taxon>Bacillati</taxon>
        <taxon>Actinomycetota</taxon>
        <taxon>Actinomycetes</taxon>
        <taxon>Propionibacteriales</taxon>
        <taxon>Propionibacteriaceae</taxon>
        <taxon>Ammonicoccus</taxon>
    </lineage>
</organism>
<dbReference type="InterPro" id="IPR050324">
    <property type="entry name" value="CDP-alcohol_PTase-I"/>
</dbReference>
<gene>
    <name evidence="14" type="primary">pgsA</name>
    <name evidence="14" type="ORF">AADG42_11855</name>
</gene>
<dbReference type="GO" id="GO:0008444">
    <property type="term" value="F:CDP-diacylglycerol-glycerol-3-phosphate 3-phosphatidyltransferase activity"/>
    <property type="evidence" value="ECO:0007669"/>
    <property type="project" value="UniProtKB-EC"/>
</dbReference>
<keyword evidence="6 13" id="KW-1133">Transmembrane helix</keyword>
<feature type="transmembrane region" description="Helical" evidence="13">
    <location>
        <begin position="137"/>
        <end position="156"/>
    </location>
</feature>
<dbReference type="PANTHER" id="PTHR14269:SF52">
    <property type="entry name" value="PHOSPHATIDYLGLYCEROPHOSPHATE SYNTHASE-RELATED"/>
    <property type="match status" value="1"/>
</dbReference>
<dbReference type="PANTHER" id="PTHR14269">
    <property type="entry name" value="CDP-DIACYLGLYCEROL--GLYCEROL-3-PHOSPHATE 3-PHOSPHATIDYLTRANSFERASE-RELATED"/>
    <property type="match status" value="1"/>
</dbReference>
<keyword evidence="9" id="KW-0594">Phospholipid biosynthesis</keyword>
<keyword evidence="7" id="KW-0443">Lipid metabolism</keyword>
<feature type="transmembrane region" description="Helical" evidence="13">
    <location>
        <begin position="83"/>
        <end position="108"/>
    </location>
</feature>
<dbReference type="EC" id="2.7.8.5" evidence="11"/>
<dbReference type="Pfam" id="PF01066">
    <property type="entry name" value="CDP-OH_P_transf"/>
    <property type="match status" value="1"/>
</dbReference>
<keyword evidence="4 12" id="KW-0808">Transferase</keyword>
<feature type="transmembrane region" description="Helical" evidence="13">
    <location>
        <begin position="16"/>
        <end position="34"/>
    </location>
</feature>
<sequence length="202" mass="21816">MTAEQTAPSSLNGPNILTSLRLVAVPIFAWMLLAHGDDTNWRIATTIVFAVAILTDLIDGWWARRANLVTNFGKIADPIADKAITGMAFVGLSILGELPWFVTIIILVREWGITLMRFLLLRRGVVLAASKGGKLKTVTQAVALILFLMPSPGYVWGTPFTLAALPEVISWLVMALATLITVITGIDYVRGVADAEKADEAA</sequence>
<evidence type="ECO:0000256" key="9">
    <source>
        <dbReference type="ARBA" id="ARBA00023209"/>
    </source>
</evidence>
<comment type="subcellular location">
    <subcellularLocation>
        <location evidence="1">Membrane</location>
        <topology evidence="1">Multi-pass membrane protein</topology>
    </subcellularLocation>
</comment>
<dbReference type="PIRSF" id="PIRSF000847">
    <property type="entry name" value="Phos_ph_gly_syn"/>
    <property type="match status" value="1"/>
</dbReference>
<dbReference type="InterPro" id="IPR048254">
    <property type="entry name" value="CDP_ALCOHOL_P_TRANSF_CS"/>
</dbReference>
<evidence type="ECO:0000256" key="7">
    <source>
        <dbReference type="ARBA" id="ARBA00023098"/>
    </source>
</evidence>
<dbReference type="InterPro" id="IPR004570">
    <property type="entry name" value="Phosphatidylglycerol_P_synth"/>
</dbReference>
<dbReference type="PROSITE" id="PS00379">
    <property type="entry name" value="CDP_ALCOHOL_P_TRANSF"/>
    <property type="match status" value="1"/>
</dbReference>
<protein>
    <recommendedName>
        <fullName evidence="11">CDP-diacylglycerol--glycerol-3-phosphate 3-phosphatidyltransferase</fullName>
        <ecNumber evidence="11">2.7.8.5</ecNumber>
    </recommendedName>
</protein>
<evidence type="ECO:0000256" key="4">
    <source>
        <dbReference type="ARBA" id="ARBA00022679"/>
    </source>
</evidence>
<keyword evidence="15" id="KW-1185">Reference proteome</keyword>
<dbReference type="InterPro" id="IPR043130">
    <property type="entry name" value="CDP-OH_PTrfase_TM_dom"/>
</dbReference>
<evidence type="ECO:0000256" key="12">
    <source>
        <dbReference type="RuleBase" id="RU003750"/>
    </source>
</evidence>
<feature type="transmembrane region" description="Helical" evidence="13">
    <location>
        <begin position="168"/>
        <end position="189"/>
    </location>
</feature>
<comment type="similarity">
    <text evidence="2 12">Belongs to the CDP-alcohol phosphatidyltransferase class-I family.</text>
</comment>
<dbReference type="EMBL" id="CP154795">
    <property type="protein sequence ID" value="XAN07970.1"/>
    <property type="molecule type" value="Genomic_DNA"/>
</dbReference>
<keyword evidence="10" id="KW-1208">Phospholipid metabolism</keyword>
<evidence type="ECO:0000256" key="3">
    <source>
        <dbReference type="ARBA" id="ARBA00022516"/>
    </source>
</evidence>
<keyword evidence="8 13" id="KW-0472">Membrane</keyword>
<evidence type="ECO:0000256" key="11">
    <source>
        <dbReference type="NCBIfam" id="TIGR00560"/>
    </source>
</evidence>